<dbReference type="AlphaFoldDB" id="A0A8H4T536"/>
<evidence type="ECO:0000256" key="1">
    <source>
        <dbReference type="SAM" id="MobiDB-lite"/>
    </source>
</evidence>
<sequence>MNDLCNSPVAGKQKTPKGHELYWLLLRPVDEDETLELSGDELLENLISIGYRTGELGYCYAVYEDAPPWTSHYFRLVDWLKWHKETDGFLNFETEECQMFVSLEGSIYVGHKKKLVERFEELTTEEHRDVLERKLLEAEDIARKSSSLEHSPVASMVDEDEDEDEDGEEDGFNVIFV</sequence>
<reference evidence="2" key="2">
    <citation type="submission" date="2020-05" db="EMBL/GenBank/DDBJ databases">
        <authorList>
            <person name="Kim H.-S."/>
            <person name="Proctor R.H."/>
            <person name="Brown D.W."/>
        </authorList>
    </citation>
    <scope>NUCLEOTIDE SEQUENCE</scope>
    <source>
        <strain evidence="2">NRRL 45417</strain>
    </source>
</reference>
<protein>
    <submittedName>
        <fullName evidence="2">Uncharacterized protein</fullName>
    </submittedName>
</protein>
<organism evidence="2 3">
    <name type="scientific">Fusarium gaditjirri</name>
    <dbReference type="NCBI Taxonomy" id="282569"/>
    <lineage>
        <taxon>Eukaryota</taxon>
        <taxon>Fungi</taxon>
        <taxon>Dikarya</taxon>
        <taxon>Ascomycota</taxon>
        <taxon>Pezizomycotina</taxon>
        <taxon>Sordariomycetes</taxon>
        <taxon>Hypocreomycetidae</taxon>
        <taxon>Hypocreales</taxon>
        <taxon>Nectriaceae</taxon>
        <taxon>Fusarium</taxon>
        <taxon>Fusarium nisikadoi species complex</taxon>
    </lineage>
</organism>
<name>A0A8H4T536_9HYPO</name>
<accession>A0A8H4T536</accession>
<proteinExistence type="predicted"/>
<keyword evidence="3" id="KW-1185">Reference proteome</keyword>
<dbReference type="EMBL" id="JABFAI010000175">
    <property type="protein sequence ID" value="KAF4951532.1"/>
    <property type="molecule type" value="Genomic_DNA"/>
</dbReference>
<evidence type="ECO:0000313" key="2">
    <source>
        <dbReference type="EMBL" id="KAF4951532.1"/>
    </source>
</evidence>
<dbReference type="OrthoDB" id="5028337at2759"/>
<comment type="caution">
    <text evidence="2">The sequence shown here is derived from an EMBL/GenBank/DDBJ whole genome shotgun (WGS) entry which is preliminary data.</text>
</comment>
<reference evidence="2" key="1">
    <citation type="journal article" date="2020" name="BMC Genomics">
        <title>Correction to: Identification and distribution of gene clusters required for synthesis of sphingolipid metabolism inhibitors in diverse species of the filamentous fungus Fusarium.</title>
        <authorList>
            <person name="Kim H.S."/>
            <person name="Lohmar J.M."/>
            <person name="Busman M."/>
            <person name="Brown D.W."/>
            <person name="Naumann T.A."/>
            <person name="Divon H.H."/>
            <person name="Lysoe E."/>
            <person name="Uhlig S."/>
            <person name="Proctor R.H."/>
        </authorList>
    </citation>
    <scope>NUCLEOTIDE SEQUENCE</scope>
    <source>
        <strain evidence="2">NRRL 45417</strain>
    </source>
</reference>
<dbReference type="Proteomes" id="UP000604273">
    <property type="component" value="Unassembled WGS sequence"/>
</dbReference>
<evidence type="ECO:0000313" key="3">
    <source>
        <dbReference type="Proteomes" id="UP000604273"/>
    </source>
</evidence>
<gene>
    <name evidence="2" type="ORF">FGADI_7416</name>
</gene>
<feature type="compositionally biased region" description="Acidic residues" evidence="1">
    <location>
        <begin position="157"/>
        <end position="171"/>
    </location>
</feature>
<feature type="region of interest" description="Disordered" evidence="1">
    <location>
        <begin position="143"/>
        <end position="177"/>
    </location>
</feature>